<organism evidence="3 4">
    <name type="scientific">Oldenlandia corymbosa var. corymbosa</name>
    <dbReference type="NCBI Taxonomy" id="529605"/>
    <lineage>
        <taxon>Eukaryota</taxon>
        <taxon>Viridiplantae</taxon>
        <taxon>Streptophyta</taxon>
        <taxon>Embryophyta</taxon>
        <taxon>Tracheophyta</taxon>
        <taxon>Spermatophyta</taxon>
        <taxon>Magnoliopsida</taxon>
        <taxon>eudicotyledons</taxon>
        <taxon>Gunneridae</taxon>
        <taxon>Pentapetalae</taxon>
        <taxon>asterids</taxon>
        <taxon>lamiids</taxon>
        <taxon>Gentianales</taxon>
        <taxon>Rubiaceae</taxon>
        <taxon>Rubioideae</taxon>
        <taxon>Spermacoceae</taxon>
        <taxon>Hedyotis-Oldenlandia complex</taxon>
        <taxon>Oldenlandia</taxon>
    </lineage>
</organism>
<dbReference type="PANTHER" id="PTHR33233:SF17">
    <property type="entry name" value="DUF4283 DOMAIN-CONTAINING PROTEIN"/>
    <property type="match status" value="1"/>
</dbReference>
<dbReference type="EMBL" id="OX459118">
    <property type="protein sequence ID" value="CAI9089643.1"/>
    <property type="molecule type" value="Genomic_DNA"/>
</dbReference>
<dbReference type="AlphaFoldDB" id="A0AAV1C3B2"/>
<dbReference type="Pfam" id="PF14111">
    <property type="entry name" value="DUF4283"/>
    <property type="match status" value="1"/>
</dbReference>
<name>A0AAV1C3B2_OLDCO</name>
<gene>
    <name evidence="3" type="ORF">OLC1_LOCUS1954</name>
</gene>
<dbReference type="InterPro" id="IPR025558">
    <property type="entry name" value="DUF4283"/>
</dbReference>
<dbReference type="PANTHER" id="PTHR33233">
    <property type="entry name" value="ENDONUCLEASE/EXONUCLEASE/PHOSPHATASE"/>
    <property type="match status" value="1"/>
</dbReference>
<reference evidence="3" key="1">
    <citation type="submission" date="2023-03" db="EMBL/GenBank/DDBJ databases">
        <authorList>
            <person name="Julca I."/>
        </authorList>
    </citation>
    <scope>NUCLEOTIDE SEQUENCE</scope>
</reference>
<dbReference type="Proteomes" id="UP001161247">
    <property type="component" value="Chromosome 1"/>
</dbReference>
<evidence type="ECO:0000313" key="4">
    <source>
        <dbReference type="Proteomes" id="UP001161247"/>
    </source>
</evidence>
<feature type="region of interest" description="Disordered" evidence="1">
    <location>
        <begin position="15"/>
        <end position="35"/>
    </location>
</feature>
<protein>
    <submittedName>
        <fullName evidence="3">OLC1v1024255C1</fullName>
    </submittedName>
</protein>
<proteinExistence type="predicted"/>
<accession>A0AAV1C3B2</accession>
<evidence type="ECO:0000313" key="3">
    <source>
        <dbReference type="EMBL" id="CAI9089643.1"/>
    </source>
</evidence>
<keyword evidence="4" id="KW-1185">Reference proteome</keyword>
<evidence type="ECO:0000256" key="1">
    <source>
        <dbReference type="SAM" id="MobiDB-lite"/>
    </source>
</evidence>
<sequence>MSQVISTRCEGVRVRADEPKSGLENDKNSGKEELQDHAKKLSEILGINPSRKLEWPRFEEKETTSCCDSDIVKRLKKGGVPLDYIEPEVKDGFQVALVLQRDVQSELDYWQPSILIFVLGANPPYEVMNSFYRRIWKHLNGDKVILLPTRLFVIHFKTMEDRDEALSDPINDLGANSFSVLDMNEDVVLPEEAELTNRMTRQVGAMQQQGQARSDNPLDPEVWSKPVEGTYMYQRIKKLKNLKPVSKRLNTDQFNDIQQHVVMLRTEFEGVQAELQNKGTDMALIEYERRLHEELMQKSKTNVSFLQQKAKELWVKQGDSNNAYFHARLRLKTMRNMINSIVDEQGEVITDWNSVRDHFIKFFHDQLGQCNTRESSQMSIF</sequence>
<evidence type="ECO:0000259" key="2">
    <source>
        <dbReference type="Pfam" id="PF14111"/>
    </source>
</evidence>
<feature type="domain" description="DUF4283" evidence="2">
    <location>
        <begin position="110"/>
        <end position="186"/>
    </location>
</feature>